<dbReference type="EMBL" id="AE000657">
    <property type="protein sequence ID" value="AAC07427.1"/>
    <property type="molecule type" value="Genomic_DNA"/>
</dbReference>
<dbReference type="SMR" id="O67460"/>
<dbReference type="InParanoid" id="O67460"/>
<dbReference type="AlphaFoldDB" id="O67460"/>
<accession>O67460</accession>
<comment type="pathway">
    <text evidence="1">Carbohydrate acid metabolism.</text>
</comment>
<dbReference type="InterPro" id="IPR052732">
    <property type="entry name" value="Cell-binding_unc_protein"/>
</dbReference>
<dbReference type="Gene3D" id="3.40.50.300">
    <property type="entry name" value="P-loop containing nucleotide triphosphate hydrolases"/>
    <property type="match status" value="1"/>
</dbReference>
<dbReference type="eggNOG" id="COG0645">
    <property type="taxonomic scope" value="Bacteria"/>
</dbReference>
<dbReference type="EnsemblBacteria" id="AAC07427">
    <property type="protein sequence ID" value="AAC07427"/>
    <property type="gene ID" value="aq_1484"/>
</dbReference>
<comment type="catalytic activity">
    <reaction evidence="8">
        <text>D-gluconate + ATP = 6-phospho-D-gluconate + ADP + H(+)</text>
        <dbReference type="Rhea" id="RHEA:19433"/>
        <dbReference type="ChEBI" id="CHEBI:15378"/>
        <dbReference type="ChEBI" id="CHEBI:18391"/>
        <dbReference type="ChEBI" id="CHEBI:30616"/>
        <dbReference type="ChEBI" id="CHEBI:58759"/>
        <dbReference type="ChEBI" id="CHEBI:456216"/>
        <dbReference type="EC" id="2.7.1.12"/>
    </reaction>
</comment>
<dbReference type="STRING" id="224324.aq_1484"/>
<evidence type="ECO:0000256" key="6">
    <source>
        <dbReference type="ARBA" id="ARBA00022777"/>
    </source>
</evidence>
<dbReference type="Pfam" id="PF13671">
    <property type="entry name" value="AAA_33"/>
    <property type="match status" value="1"/>
</dbReference>
<evidence type="ECO:0000256" key="8">
    <source>
        <dbReference type="ARBA" id="ARBA00048090"/>
    </source>
</evidence>
<evidence type="ECO:0000256" key="7">
    <source>
        <dbReference type="ARBA" id="ARBA00022840"/>
    </source>
</evidence>
<evidence type="ECO:0000256" key="1">
    <source>
        <dbReference type="ARBA" id="ARBA00004761"/>
    </source>
</evidence>
<reference evidence="9 10" key="1">
    <citation type="journal article" date="1998" name="Nature">
        <title>The complete genome of the hyperthermophilic bacterium Aquifex aeolicus.</title>
        <authorList>
            <person name="Deckert G."/>
            <person name="Warren P.V."/>
            <person name="Gaasterland T."/>
            <person name="Young W.G."/>
            <person name="Lenox A.L."/>
            <person name="Graham D.E."/>
            <person name="Overbeek R."/>
            <person name="Snead M.A."/>
            <person name="Keller M."/>
            <person name="Aujay M."/>
            <person name="Huber R."/>
            <person name="Feldman R.A."/>
            <person name="Short J.M."/>
            <person name="Olson G.J."/>
            <person name="Swanson R.V."/>
        </authorList>
    </citation>
    <scope>NUCLEOTIDE SEQUENCE [LARGE SCALE GENOMIC DNA]</scope>
    <source>
        <strain evidence="9 10">VF5</strain>
    </source>
</reference>
<dbReference type="SUPFAM" id="SSF52540">
    <property type="entry name" value="P-loop containing nucleoside triphosphate hydrolases"/>
    <property type="match status" value="1"/>
</dbReference>
<dbReference type="InterPro" id="IPR027417">
    <property type="entry name" value="P-loop_NTPase"/>
</dbReference>
<dbReference type="GO" id="GO:0005524">
    <property type="term" value="F:ATP binding"/>
    <property type="evidence" value="ECO:0007669"/>
    <property type="project" value="UniProtKB-KW"/>
</dbReference>
<evidence type="ECO:0000256" key="3">
    <source>
        <dbReference type="ARBA" id="ARBA00012054"/>
    </source>
</evidence>
<name>O67460_AQUAE</name>
<protein>
    <recommendedName>
        <fullName evidence="3">gluconokinase</fullName>
        <ecNumber evidence="3">2.7.1.12</ecNumber>
    </recommendedName>
</protein>
<keyword evidence="5" id="KW-0547">Nucleotide-binding</keyword>
<keyword evidence="10" id="KW-1185">Reference proteome</keyword>
<evidence type="ECO:0000313" key="9">
    <source>
        <dbReference type="EMBL" id="AAC07427.1"/>
    </source>
</evidence>
<organism evidence="9 10">
    <name type="scientific">Aquifex aeolicus (strain VF5)</name>
    <dbReference type="NCBI Taxonomy" id="224324"/>
    <lineage>
        <taxon>Bacteria</taxon>
        <taxon>Pseudomonadati</taxon>
        <taxon>Aquificota</taxon>
        <taxon>Aquificia</taxon>
        <taxon>Aquificales</taxon>
        <taxon>Aquificaceae</taxon>
        <taxon>Aquifex</taxon>
    </lineage>
</organism>
<evidence type="ECO:0000313" key="10">
    <source>
        <dbReference type="Proteomes" id="UP000000798"/>
    </source>
</evidence>
<dbReference type="PANTHER" id="PTHR43883:SF1">
    <property type="entry name" value="GLUCONOKINASE"/>
    <property type="match status" value="1"/>
</dbReference>
<dbReference type="KEGG" id="aae:aq_1484"/>
<dbReference type="InterPro" id="IPR006001">
    <property type="entry name" value="Therm_gnt_kin"/>
</dbReference>
<dbReference type="RefSeq" id="WP_010880963.1">
    <property type="nucleotide sequence ID" value="NC_000918.1"/>
</dbReference>
<dbReference type="PANTHER" id="PTHR43883">
    <property type="entry name" value="SLR0207 PROTEIN"/>
    <property type="match status" value="1"/>
</dbReference>
<dbReference type="EC" id="2.7.1.12" evidence="3"/>
<keyword evidence="6" id="KW-0418">Kinase</keyword>
<gene>
    <name evidence="9" type="ordered locus">aq_1484</name>
</gene>
<dbReference type="CDD" id="cd02021">
    <property type="entry name" value="GntK"/>
    <property type="match status" value="1"/>
</dbReference>
<evidence type="ECO:0000256" key="4">
    <source>
        <dbReference type="ARBA" id="ARBA00022679"/>
    </source>
</evidence>
<keyword evidence="4" id="KW-0808">Transferase</keyword>
<dbReference type="HOGENOM" id="CLU_107890_1_0_0"/>
<dbReference type="GO" id="GO:0046316">
    <property type="term" value="F:gluconokinase activity"/>
    <property type="evidence" value="ECO:0007669"/>
    <property type="project" value="UniProtKB-EC"/>
</dbReference>
<dbReference type="PATRIC" id="fig|224324.8.peg.1158"/>
<keyword evidence="7" id="KW-0067">ATP-binding</keyword>
<dbReference type="OrthoDB" id="14442at2"/>
<evidence type="ECO:0000256" key="5">
    <source>
        <dbReference type="ARBA" id="ARBA00022741"/>
    </source>
</evidence>
<proteinExistence type="inferred from homology"/>
<dbReference type="PIR" id="B70429">
    <property type="entry name" value="B70429"/>
</dbReference>
<dbReference type="GO" id="GO:0005975">
    <property type="term" value="P:carbohydrate metabolic process"/>
    <property type="evidence" value="ECO:0007669"/>
    <property type="project" value="InterPro"/>
</dbReference>
<comment type="similarity">
    <text evidence="2">Belongs to the gluconokinase GntK/GntV family.</text>
</comment>
<evidence type="ECO:0000256" key="2">
    <source>
        <dbReference type="ARBA" id="ARBA00008420"/>
    </source>
</evidence>
<dbReference type="Proteomes" id="UP000000798">
    <property type="component" value="Chromosome"/>
</dbReference>
<sequence length="176" mass="20539">MRELVVIFGLSGSGKSFLASILHEKCGYEWLRSDVIRKQLAGLKPEESAKADYGKGIYTKEITKKVYEEMVKRAKELIDRGKKVVLDATFIKRWQRELVLKNFKDPFFILAFAPEEVIKERLKSRKDVSDADWNIYLKQKEEFEAPEEIDYCVINTNKSKEELESRLKKLLGCQLK</sequence>